<gene>
    <name evidence="4" type="ORF">ACFPER_10145</name>
</gene>
<feature type="domain" description="Tail sheath protein C-terminal" evidence="3">
    <location>
        <begin position="249"/>
        <end position="354"/>
    </location>
</feature>
<feature type="domain" description="Tail sheath protein subtilisin-like" evidence="2">
    <location>
        <begin position="88"/>
        <end position="242"/>
    </location>
</feature>
<dbReference type="InterPro" id="IPR020287">
    <property type="entry name" value="Tail_sheath_C"/>
</dbReference>
<dbReference type="Pfam" id="PF17482">
    <property type="entry name" value="Phage_sheath_1C"/>
    <property type="match status" value="1"/>
</dbReference>
<evidence type="ECO:0000313" key="4">
    <source>
        <dbReference type="EMBL" id="MFC4829152.1"/>
    </source>
</evidence>
<reference evidence="5" key="1">
    <citation type="journal article" date="2019" name="Int. J. Syst. Evol. Microbiol.">
        <title>The Global Catalogue of Microorganisms (GCM) 10K type strain sequencing project: providing services to taxonomists for standard genome sequencing and annotation.</title>
        <authorList>
            <consortium name="The Broad Institute Genomics Platform"/>
            <consortium name="The Broad Institute Genome Sequencing Center for Infectious Disease"/>
            <person name="Wu L."/>
            <person name="Ma J."/>
        </authorList>
    </citation>
    <scope>NUCLEOTIDE SEQUENCE [LARGE SCALE GENOMIC DNA]</scope>
    <source>
        <strain evidence="5">CGMCC 1.12192</strain>
    </source>
</reference>
<protein>
    <submittedName>
        <fullName evidence="4">Phage tail sheath family protein</fullName>
    </submittedName>
</protein>
<name>A0ABV9RAG4_9MICO</name>
<dbReference type="InterPro" id="IPR035089">
    <property type="entry name" value="Phage_sheath_subtilisin"/>
</dbReference>
<dbReference type="RefSeq" id="WP_204392641.1">
    <property type="nucleotide sequence ID" value="NZ_JAFBBW010000001.1"/>
</dbReference>
<evidence type="ECO:0000256" key="1">
    <source>
        <dbReference type="ARBA" id="ARBA00008005"/>
    </source>
</evidence>
<evidence type="ECO:0000259" key="2">
    <source>
        <dbReference type="Pfam" id="PF04984"/>
    </source>
</evidence>
<dbReference type="Gene3D" id="3.40.50.11780">
    <property type="match status" value="1"/>
</dbReference>
<accession>A0ABV9RAG4</accession>
<evidence type="ECO:0000259" key="3">
    <source>
        <dbReference type="Pfam" id="PF17482"/>
    </source>
</evidence>
<evidence type="ECO:0000313" key="5">
    <source>
        <dbReference type="Proteomes" id="UP001595960"/>
    </source>
</evidence>
<organism evidence="4 5">
    <name type="scientific">Agromyces aurantiacus</name>
    <dbReference type="NCBI Taxonomy" id="165814"/>
    <lineage>
        <taxon>Bacteria</taxon>
        <taxon>Bacillati</taxon>
        <taxon>Actinomycetota</taxon>
        <taxon>Actinomycetes</taxon>
        <taxon>Micrococcales</taxon>
        <taxon>Microbacteriaceae</taxon>
        <taxon>Agromyces</taxon>
    </lineage>
</organism>
<proteinExistence type="inferred from homology"/>
<dbReference type="InterPro" id="IPR052042">
    <property type="entry name" value="Tail_sheath_structural"/>
</dbReference>
<dbReference type="Proteomes" id="UP001595960">
    <property type="component" value="Unassembled WGS sequence"/>
</dbReference>
<keyword evidence="5" id="KW-1185">Reference proteome</keyword>
<dbReference type="EMBL" id="JBHSJC010000001">
    <property type="protein sequence ID" value="MFC4829152.1"/>
    <property type="molecule type" value="Genomic_DNA"/>
</dbReference>
<dbReference type="Pfam" id="PF04984">
    <property type="entry name" value="Phage_sheath_1"/>
    <property type="match status" value="1"/>
</dbReference>
<comment type="caution">
    <text evidence="4">The sequence shown here is derived from an EMBL/GenBank/DDBJ whole genome shotgun (WGS) entry which is preliminary data.</text>
</comment>
<dbReference type="PANTHER" id="PTHR35861:SF1">
    <property type="entry name" value="PHAGE TAIL SHEATH PROTEIN"/>
    <property type="match status" value="1"/>
</dbReference>
<dbReference type="PANTHER" id="PTHR35861">
    <property type="match status" value="1"/>
</dbReference>
<comment type="similarity">
    <text evidence="1">Belongs to the myoviridae tail sheath protein family.</text>
</comment>
<sequence>MTRPIEGVGTAVAAFIGFAETGPLLEPTLVESLAEFEAAFGADSGTLRGAIDDFFANGGSTAIVVRVEDAGLHGVGTGLEALDRVDLVNLVVLPAESVDRDDANAVVAAAAAFGERRRTMLLVDPPSSWTNAAAIEAAMAGGAAQAVGTASPNAAVYAPRLRRAADGRLTAATGAVAGVLARTDASRGVWASPAGLEAALVGVDDLAFALRDDETRRLAALGVNALRRFPGHGPVVWGARTLAGADASASEWRYVPVRRTALFLEESIDRGLRWTRFEPNDEPLWREVRESVGAFLHDLFRAGAFPGTTPRDAYVVRCDRDTATQRQLEGGEFTVLVGFAPLRPGEFVVLRVRARALPTA</sequence>